<dbReference type="SMART" id="SM00382">
    <property type="entry name" value="AAA"/>
    <property type="match status" value="1"/>
</dbReference>
<dbReference type="Pfam" id="PF00005">
    <property type="entry name" value="ABC_tran"/>
    <property type="match status" value="1"/>
</dbReference>
<dbReference type="AlphaFoldDB" id="A0A918HXF6"/>
<dbReference type="InterPro" id="IPR003439">
    <property type="entry name" value="ABC_transporter-like_ATP-bd"/>
</dbReference>
<dbReference type="GO" id="GO:0005524">
    <property type="term" value="F:ATP binding"/>
    <property type="evidence" value="ECO:0007669"/>
    <property type="project" value="UniProtKB-KW"/>
</dbReference>
<feature type="transmembrane region" description="Helical" evidence="7">
    <location>
        <begin position="215"/>
        <end position="235"/>
    </location>
</feature>
<evidence type="ECO:0000256" key="5">
    <source>
        <dbReference type="ARBA" id="ARBA00022989"/>
    </source>
</evidence>
<dbReference type="Gene3D" id="1.20.1560.10">
    <property type="entry name" value="ABC transporter type 1, transmembrane domain"/>
    <property type="match status" value="1"/>
</dbReference>
<keyword evidence="5 7" id="KW-1133">Transmembrane helix</keyword>
<dbReference type="EMBL" id="BMTP01000006">
    <property type="protein sequence ID" value="GGU39500.1"/>
    <property type="molecule type" value="Genomic_DNA"/>
</dbReference>
<dbReference type="InterPro" id="IPR036640">
    <property type="entry name" value="ABC1_TM_sf"/>
</dbReference>
<dbReference type="GO" id="GO:0005886">
    <property type="term" value="C:plasma membrane"/>
    <property type="evidence" value="ECO:0007669"/>
    <property type="project" value="UniProtKB-SubCell"/>
</dbReference>
<evidence type="ECO:0000313" key="11">
    <source>
        <dbReference type="Proteomes" id="UP000636661"/>
    </source>
</evidence>
<dbReference type="InterPro" id="IPR003593">
    <property type="entry name" value="AAA+_ATPase"/>
</dbReference>
<sequence>MRDKKLFRRAWKAEPPISDSERELFGGALRFDYGWVTHEYAMLDLKPLSAVRALPHLVGGTLRIAWEADRRSLLTVGLTEVGQGIAQALGLLLTNQVLHALLAEGTTAERLRAALPALIAAGVLAVVNAVLASLSTAGTGRLEPKVERLATEKYLHRAAGAELEAIEDGAFRKLLDSAQFGALAARNLIGACVGAVNGVFTIVAAAGVLTVLHPALLPLLVLITLPRGWGAMHVAQRRYASRMNWIEHERAARLVNNLITSREAAQEVRVHQVGRYLLDRFHDMAETSEAEQTRLAHGRAVTELLAAALSGVAALLTYATLGVLLVTGRMDIAMAGTAALAVRTGSASLSALITHINTLHEESLYVRDLDRFTAEAEKRAIPAGGTPVPEFPEKITFENVSFRYPDRDEPALSGVSLTITAGSVVALVGANGSGKSTLVKILAGLHRPVDGRVLWGDTDLAEADRLDVFRHVAVLDQDFQRWPFTLHTNIRIGQPDTPPDTGRVERAAAYSGADRLGATLPRGYDTLLARQFRHGSELSGGQWQTVGQARLRYRETPLVIADEPTSALDPEAEIESFRRIRALAGEGRTVVLVSHRMAGIQSADVIHVLHRGRLVESGSHEELMGRPDSRYRRMYLLQAEQYGTGR</sequence>
<keyword evidence="11" id="KW-1185">Reference proteome</keyword>
<evidence type="ECO:0000259" key="8">
    <source>
        <dbReference type="PROSITE" id="PS50893"/>
    </source>
</evidence>
<reference evidence="10" key="2">
    <citation type="submission" date="2020-09" db="EMBL/GenBank/DDBJ databases">
        <authorList>
            <person name="Sun Q."/>
            <person name="Ohkuma M."/>
        </authorList>
    </citation>
    <scope>NUCLEOTIDE SEQUENCE</scope>
    <source>
        <strain evidence="10">JCM 4391</strain>
    </source>
</reference>
<keyword evidence="4" id="KW-0067">ATP-binding</keyword>
<evidence type="ECO:0000256" key="7">
    <source>
        <dbReference type="SAM" id="Phobius"/>
    </source>
</evidence>
<evidence type="ECO:0000256" key="2">
    <source>
        <dbReference type="ARBA" id="ARBA00022692"/>
    </source>
</evidence>
<comment type="caution">
    <text evidence="10">The sequence shown here is derived from an EMBL/GenBank/DDBJ whole genome shotgun (WGS) entry which is preliminary data.</text>
</comment>
<reference evidence="10" key="1">
    <citation type="journal article" date="2014" name="Int. J. Syst. Evol. Microbiol.">
        <title>Complete genome sequence of Corynebacterium casei LMG S-19264T (=DSM 44701T), isolated from a smear-ripened cheese.</title>
        <authorList>
            <consortium name="US DOE Joint Genome Institute (JGI-PGF)"/>
            <person name="Walter F."/>
            <person name="Albersmeier A."/>
            <person name="Kalinowski J."/>
            <person name="Ruckert C."/>
        </authorList>
    </citation>
    <scope>NUCLEOTIDE SEQUENCE</scope>
    <source>
        <strain evidence="10">JCM 4391</strain>
    </source>
</reference>
<dbReference type="SUPFAM" id="SSF90123">
    <property type="entry name" value="ABC transporter transmembrane region"/>
    <property type="match status" value="1"/>
</dbReference>
<protein>
    <submittedName>
        <fullName evidence="10">Multidrug ABC transporter permease</fullName>
    </submittedName>
</protein>
<organism evidence="10 11">
    <name type="scientific">Streptomyces lavendofoliae</name>
    <dbReference type="NCBI Taxonomy" id="67314"/>
    <lineage>
        <taxon>Bacteria</taxon>
        <taxon>Bacillati</taxon>
        <taxon>Actinomycetota</taxon>
        <taxon>Actinomycetes</taxon>
        <taxon>Kitasatosporales</taxon>
        <taxon>Streptomycetaceae</taxon>
        <taxon>Streptomyces</taxon>
    </lineage>
</organism>
<dbReference type="PROSITE" id="PS50929">
    <property type="entry name" value="ABC_TM1F"/>
    <property type="match status" value="1"/>
</dbReference>
<dbReference type="Gene3D" id="3.40.50.300">
    <property type="entry name" value="P-loop containing nucleotide triphosphate hydrolases"/>
    <property type="match status" value="1"/>
</dbReference>
<evidence type="ECO:0000256" key="1">
    <source>
        <dbReference type="ARBA" id="ARBA00004651"/>
    </source>
</evidence>
<evidence type="ECO:0000259" key="9">
    <source>
        <dbReference type="PROSITE" id="PS50929"/>
    </source>
</evidence>
<evidence type="ECO:0000313" key="10">
    <source>
        <dbReference type="EMBL" id="GGU39500.1"/>
    </source>
</evidence>
<dbReference type="PANTHER" id="PTHR43394">
    <property type="entry name" value="ATP-DEPENDENT PERMEASE MDL1, MITOCHONDRIAL"/>
    <property type="match status" value="1"/>
</dbReference>
<evidence type="ECO:0000256" key="3">
    <source>
        <dbReference type="ARBA" id="ARBA00022741"/>
    </source>
</evidence>
<dbReference type="CDD" id="cd03228">
    <property type="entry name" value="ABCC_MRP_Like"/>
    <property type="match status" value="1"/>
</dbReference>
<dbReference type="InterPro" id="IPR011527">
    <property type="entry name" value="ABC1_TM_dom"/>
</dbReference>
<feature type="transmembrane region" description="Helical" evidence="7">
    <location>
        <begin position="304"/>
        <end position="326"/>
    </location>
</feature>
<keyword evidence="6 7" id="KW-0472">Membrane</keyword>
<dbReference type="GO" id="GO:0015421">
    <property type="term" value="F:ABC-type oligopeptide transporter activity"/>
    <property type="evidence" value="ECO:0007669"/>
    <property type="project" value="TreeGrafter"/>
</dbReference>
<gene>
    <name evidence="10" type="ORF">GCM10010274_28830</name>
</gene>
<dbReference type="InterPro" id="IPR039421">
    <property type="entry name" value="Type_1_exporter"/>
</dbReference>
<dbReference type="InterPro" id="IPR027417">
    <property type="entry name" value="P-loop_NTPase"/>
</dbReference>
<feature type="domain" description="ABC transporter" evidence="8">
    <location>
        <begin position="395"/>
        <end position="636"/>
    </location>
</feature>
<comment type="subcellular location">
    <subcellularLocation>
        <location evidence="1">Cell membrane</location>
        <topology evidence="1">Multi-pass membrane protein</topology>
    </subcellularLocation>
</comment>
<name>A0A918HXF6_9ACTN</name>
<evidence type="ECO:0000256" key="4">
    <source>
        <dbReference type="ARBA" id="ARBA00022840"/>
    </source>
</evidence>
<accession>A0A918HXF6</accession>
<dbReference type="PANTHER" id="PTHR43394:SF1">
    <property type="entry name" value="ATP-BINDING CASSETTE SUB-FAMILY B MEMBER 10, MITOCHONDRIAL"/>
    <property type="match status" value="1"/>
</dbReference>
<dbReference type="SUPFAM" id="SSF52540">
    <property type="entry name" value="P-loop containing nucleoside triphosphate hydrolases"/>
    <property type="match status" value="1"/>
</dbReference>
<proteinExistence type="predicted"/>
<dbReference type="GO" id="GO:0016887">
    <property type="term" value="F:ATP hydrolysis activity"/>
    <property type="evidence" value="ECO:0007669"/>
    <property type="project" value="InterPro"/>
</dbReference>
<keyword evidence="2 7" id="KW-0812">Transmembrane</keyword>
<feature type="transmembrane region" description="Helical" evidence="7">
    <location>
        <begin position="188"/>
        <end position="209"/>
    </location>
</feature>
<evidence type="ECO:0000256" key="6">
    <source>
        <dbReference type="ARBA" id="ARBA00023136"/>
    </source>
</evidence>
<dbReference type="RefSeq" id="WP_189551191.1">
    <property type="nucleotide sequence ID" value="NZ_BMTP01000006.1"/>
</dbReference>
<feature type="domain" description="ABC transmembrane type-1" evidence="9">
    <location>
        <begin position="81"/>
        <end position="361"/>
    </location>
</feature>
<dbReference type="Proteomes" id="UP000636661">
    <property type="component" value="Unassembled WGS sequence"/>
</dbReference>
<dbReference type="PROSITE" id="PS50893">
    <property type="entry name" value="ABC_TRANSPORTER_2"/>
    <property type="match status" value="1"/>
</dbReference>
<keyword evidence="3" id="KW-0547">Nucleotide-binding</keyword>